<evidence type="ECO:0000256" key="1">
    <source>
        <dbReference type="SAM" id="Coils"/>
    </source>
</evidence>
<comment type="caution">
    <text evidence="2">The sequence shown here is derived from an EMBL/GenBank/DDBJ whole genome shotgun (WGS) entry which is preliminary data.</text>
</comment>
<keyword evidence="3" id="KW-1185">Reference proteome</keyword>
<proteinExistence type="predicted"/>
<sequence length="264" mass="31130">MKFYRYWSESKHHIRVAGRDKEIRLLTGSAVSEQDALREAEQQARLIEQRIASGEEKQQYETAIKEFISEQLDDQNVVSVCRYGAKILNSSQYTFYDIDHVRYGLFDFFKGLHKLTPKQRMARHFTDVAKKFPQLGTDFRIYETAKGIRVIGRQYLDPTAASSARIMARLNVDWLYTKLSRKQQCYRARLTPKPFRMKIKTIRVRSPLMCQTDEYRQWDDMYRQAASRYAVVNFVEAIGRDFAQEPVIRYHDDCCQAHSQLKLA</sequence>
<feature type="coiled-coil region" evidence="1">
    <location>
        <begin position="30"/>
        <end position="57"/>
    </location>
</feature>
<name>A0ABV7VSR1_9GAMM</name>
<keyword evidence="1" id="KW-0175">Coiled coil</keyword>
<gene>
    <name evidence="2" type="ORF">ACFOMG_10710</name>
</gene>
<evidence type="ECO:0000313" key="2">
    <source>
        <dbReference type="EMBL" id="MFC3680565.1"/>
    </source>
</evidence>
<dbReference type="Proteomes" id="UP001595722">
    <property type="component" value="Unassembled WGS sequence"/>
</dbReference>
<dbReference type="EMBL" id="JBHRYB010000010">
    <property type="protein sequence ID" value="MFC3680565.1"/>
    <property type="molecule type" value="Genomic_DNA"/>
</dbReference>
<accession>A0ABV7VSR1</accession>
<protein>
    <submittedName>
        <fullName evidence="2">Uncharacterized protein</fullName>
    </submittedName>
</protein>
<evidence type="ECO:0000313" key="3">
    <source>
        <dbReference type="Proteomes" id="UP001595722"/>
    </source>
</evidence>
<dbReference type="RefSeq" id="WP_376866567.1">
    <property type="nucleotide sequence ID" value="NZ_JBHRYB010000010.1"/>
</dbReference>
<organism evidence="2 3">
    <name type="scientific">Bacterioplanoides pacificum</name>
    <dbReference type="NCBI Taxonomy" id="1171596"/>
    <lineage>
        <taxon>Bacteria</taxon>
        <taxon>Pseudomonadati</taxon>
        <taxon>Pseudomonadota</taxon>
        <taxon>Gammaproteobacteria</taxon>
        <taxon>Oceanospirillales</taxon>
        <taxon>Oceanospirillaceae</taxon>
        <taxon>Bacterioplanoides</taxon>
    </lineage>
</organism>
<reference evidence="3" key="1">
    <citation type="journal article" date="2019" name="Int. J. Syst. Evol. Microbiol.">
        <title>The Global Catalogue of Microorganisms (GCM) 10K type strain sequencing project: providing services to taxonomists for standard genome sequencing and annotation.</title>
        <authorList>
            <consortium name="The Broad Institute Genomics Platform"/>
            <consortium name="The Broad Institute Genome Sequencing Center for Infectious Disease"/>
            <person name="Wu L."/>
            <person name="Ma J."/>
        </authorList>
    </citation>
    <scope>NUCLEOTIDE SEQUENCE [LARGE SCALE GENOMIC DNA]</scope>
    <source>
        <strain evidence="3">KCTC 42424</strain>
    </source>
</reference>